<reference evidence="1" key="2">
    <citation type="submission" date="2025-09" db="UniProtKB">
        <authorList>
            <consortium name="Ensembl"/>
        </authorList>
    </citation>
    <scope>IDENTIFICATION</scope>
</reference>
<evidence type="ECO:0000313" key="1">
    <source>
        <dbReference type="Ensembl" id="ENSAOWP00000027177.1"/>
    </source>
</evidence>
<reference evidence="1" key="1">
    <citation type="submission" date="2025-08" db="UniProtKB">
        <authorList>
            <consortium name="Ensembl"/>
        </authorList>
    </citation>
    <scope>IDENTIFICATION</scope>
</reference>
<organism evidence="1 2">
    <name type="scientific">Apteryx owenii</name>
    <name type="common">Little spotted kiwi</name>
    <dbReference type="NCBI Taxonomy" id="8824"/>
    <lineage>
        <taxon>Eukaryota</taxon>
        <taxon>Metazoa</taxon>
        <taxon>Chordata</taxon>
        <taxon>Craniata</taxon>
        <taxon>Vertebrata</taxon>
        <taxon>Euteleostomi</taxon>
        <taxon>Archelosauria</taxon>
        <taxon>Archosauria</taxon>
        <taxon>Dinosauria</taxon>
        <taxon>Saurischia</taxon>
        <taxon>Theropoda</taxon>
        <taxon>Coelurosauria</taxon>
        <taxon>Aves</taxon>
        <taxon>Palaeognathae</taxon>
        <taxon>Apterygiformes</taxon>
        <taxon>Apterygidae</taxon>
        <taxon>Apteryx</taxon>
    </lineage>
</organism>
<accession>A0A8B9QHJ2</accession>
<dbReference type="Proteomes" id="UP000694424">
    <property type="component" value="Unplaced"/>
</dbReference>
<sequence length="126" mass="14847">MRARKTNNKNSPKWNRSIYRCKYASECVYTHTNTSTPYCIKLIFFSIIKIPCLAFAVENRHRNPILKYEKLFTGSPNRSLLIPLSAYRNASSSFDVCAWVCVCEREREREREGDHRRPILIRSQSK</sequence>
<dbReference type="Ensembl" id="ENSAOWT00000030794.1">
    <property type="protein sequence ID" value="ENSAOWP00000027177.1"/>
    <property type="gene ID" value="ENSAOWG00000018314.1"/>
</dbReference>
<keyword evidence="2" id="KW-1185">Reference proteome</keyword>
<evidence type="ECO:0000313" key="2">
    <source>
        <dbReference type="Proteomes" id="UP000694424"/>
    </source>
</evidence>
<name>A0A8B9QHJ2_APTOW</name>
<dbReference type="AlphaFoldDB" id="A0A8B9QHJ2"/>
<proteinExistence type="predicted"/>
<protein>
    <submittedName>
        <fullName evidence="1">Uncharacterized protein</fullName>
    </submittedName>
</protein>